<keyword evidence="3" id="KW-0472">Membrane</keyword>
<organism evidence="6 7">
    <name type="scientific">Desulfoferula mesophila</name>
    <dbReference type="NCBI Taxonomy" id="3058419"/>
    <lineage>
        <taxon>Bacteria</taxon>
        <taxon>Pseudomonadati</taxon>
        <taxon>Thermodesulfobacteriota</taxon>
        <taxon>Desulfarculia</taxon>
        <taxon>Desulfarculales</taxon>
        <taxon>Desulfarculaceae</taxon>
        <taxon>Desulfoferula</taxon>
    </lineage>
</organism>
<dbReference type="InterPro" id="IPR005543">
    <property type="entry name" value="PASTA_dom"/>
</dbReference>
<dbReference type="InterPro" id="IPR050515">
    <property type="entry name" value="Beta-lactam/transpept"/>
</dbReference>
<feature type="region of interest" description="Disordered" evidence="4">
    <location>
        <begin position="627"/>
        <end position="660"/>
    </location>
</feature>
<dbReference type="GO" id="GO:0071555">
    <property type="term" value="P:cell wall organization"/>
    <property type="evidence" value="ECO:0007669"/>
    <property type="project" value="TreeGrafter"/>
</dbReference>
<evidence type="ECO:0000313" key="7">
    <source>
        <dbReference type="Proteomes" id="UP001366166"/>
    </source>
</evidence>
<dbReference type="KEGG" id="dmp:FAK_34290"/>
<dbReference type="SUPFAM" id="SSF56601">
    <property type="entry name" value="beta-lactamase/transpeptidase-like"/>
    <property type="match status" value="1"/>
</dbReference>
<name>A0AAU9F238_9BACT</name>
<dbReference type="InterPro" id="IPR005311">
    <property type="entry name" value="PBP_dimer"/>
</dbReference>
<evidence type="ECO:0000256" key="3">
    <source>
        <dbReference type="ARBA" id="ARBA00023136"/>
    </source>
</evidence>
<dbReference type="PANTHER" id="PTHR30627">
    <property type="entry name" value="PEPTIDOGLYCAN D,D-TRANSPEPTIDASE"/>
    <property type="match status" value="1"/>
</dbReference>
<evidence type="ECO:0000256" key="2">
    <source>
        <dbReference type="ARBA" id="ARBA00022645"/>
    </source>
</evidence>
<evidence type="ECO:0000256" key="1">
    <source>
        <dbReference type="ARBA" id="ARBA00004370"/>
    </source>
</evidence>
<proteinExistence type="predicted"/>
<dbReference type="InterPro" id="IPR001460">
    <property type="entry name" value="PCN-bd_Tpept"/>
</dbReference>
<dbReference type="Proteomes" id="UP001366166">
    <property type="component" value="Chromosome"/>
</dbReference>
<dbReference type="InterPro" id="IPR036138">
    <property type="entry name" value="PBP_dimer_sf"/>
</dbReference>
<dbReference type="Gene3D" id="1.10.150.770">
    <property type="match status" value="1"/>
</dbReference>
<dbReference type="Pfam" id="PF03793">
    <property type="entry name" value="PASTA"/>
    <property type="match status" value="1"/>
</dbReference>
<dbReference type="Gene3D" id="3.30.450.330">
    <property type="match status" value="1"/>
</dbReference>
<protein>
    <submittedName>
        <fullName evidence="6">Penicillin-binding protein</fullName>
    </submittedName>
</protein>
<dbReference type="Pfam" id="PF00905">
    <property type="entry name" value="Transpeptidase"/>
    <property type="match status" value="1"/>
</dbReference>
<dbReference type="GO" id="GO:0005886">
    <property type="term" value="C:plasma membrane"/>
    <property type="evidence" value="ECO:0007669"/>
    <property type="project" value="TreeGrafter"/>
</dbReference>
<dbReference type="Gene3D" id="3.40.710.10">
    <property type="entry name" value="DD-peptidase/beta-lactamase superfamily"/>
    <property type="match status" value="1"/>
</dbReference>
<dbReference type="Pfam" id="PF03717">
    <property type="entry name" value="PBP_dimer"/>
    <property type="match status" value="1"/>
</dbReference>
<dbReference type="GO" id="GO:0004180">
    <property type="term" value="F:carboxypeptidase activity"/>
    <property type="evidence" value="ECO:0007669"/>
    <property type="project" value="UniProtKB-KW"/>
</dbReference>
<evidence type="ECO:0000256" key="4">
    <source>
        <dbReference type="SAM" id="MobiDB-lite"/>
    </source>
</evidence>
<dbReference type="SUPFAM" id="SSF54184">
    <property type="entry name" value="Penicillin-binding protein 2x (pbp-2x), c-terminal domain"/>
    <property type="match status" value="1"/>
</dbReference>
<feature type="domain" description="PASTA" evidence="5">
    <location>
        <begin position="595"/>
        <end position="654"/>
    </location>
</feature>
<dbReference type="PANTHER" id="PTHR30627:SF1">
    <property type="entry name" value="PEPTIDOGLYCAN D,D-TRANSPEPTIDASE FTSI"/>
    <property type="match status" value="1"/>
</dbReference>
<sequence length="660" mass="71214">MSVRQPKDFRRWVRTRLWALGGVFVLVFALLTGRAVDLQVLQSDPLNQRAQREIVREVEIAPNRGIIYDRNQVELALSLETDSVYVRPVAVEDPRREGLRLAKALGVEAKPVIKRMEGKRHFVWLERRVDPQQAQAVKALELKSVGLVQEPRRFYPYTNLACHLLGFAGLDAKGLEGLERGYDQVLRGKEHTVTRARDALGRTFQLSGSTTGPLSRGRDLILTIDKSLQYQVEKILAATVKRWKAVGGQAIVLSPATGEILAMASLPAFNPNVYQDYPRDTYRNRCVTDPYEPGSTFKLFMAAAALDSGRINMEQRFDCENGSWRVGGRTIHDTHPHGELNLGEIVKFSSNIGAAKVAIELGPQRLQKTLKAFGFGQPTGVDLPGESRGILRPARNWKPVELANIAFGQGVAITALQLTAAVGAIANGGVLMRPYVVKAVVDGSGILVSEAQPQAVRRVLSSAEARLLGRMMQMVTEPGGTGSSIQVPPFKVAGKTGTAQKVKPEGGYSHSEYMSSFVGYLPADDPQAVILVVIDTPKGRHYGGTVAGPAWVAMAKAAMKALGVHRAPENPPLIQARAADAPPARPAPAQELARAVAEGLVPDLAGLTLRQVLALAGSRNLPVQATGWGRVSSQTPAPGTPLKPGQGLRVQLTPPSRGGA</sequence>
<dbReference type="GO" id="GO:0008658">
    <property type="term" value="F:penicillin binding"/>
    <property type="evidence" value="ECO:0007669"/>
    <property type="project" value="InterPro"/>
</dbReference>
<dbReference type="SUPFAM" id="SSF56519">
    <property type="entry name" value="Penicillin binding protein dimerisation domain"/>
    <property type="match status" value="1"/>
</dbReference>
<dbReference type="EMBL" id="AP028679">
    <property type="protein sequence ID" value="BEQ16363.1"/>
    <property type="molecule type" value="Genomic_DNA"/>
</dbReference>
<keyword evidence="2" id="KW-0121">Carboxypeptidase</keyword>
<dbReference type="PROSITE" id="PS51178">
    <property type="entry name" value="PASTA"/>
    <property type="match status" value="1"/>
</dbReference>
<dbReference type="InterPro" id="IPR012338">
    <property type="entry name" value="Beta-lactam/transpept-like"/>
</dbReference>
<dbReference type="AlphaFoldDB" id="A0AAU9F238"/>
<accession>A0AAU9F238</accession>
<reference evidence="7" key="1">
    <citation type="journal article" date="2023" name="Arch. Microbiol.">
        <title>Desulfoferula mesophilus gen. nov. sp. nov., a mesophilic sulfate-reducing bacterium isolated from a brackish lake sediment.</title>
        <authorList>
            <person name="Watanabe T."/>
            <person name="Yabe T."/>
            <person name="Tsuji J.M."/>
            <person name="Fukui M."/>
        </authorList>
    </citation>
    <scope>NUCLEOTIDE SEQUENCE [LARGE SCALE GENOMIC DNA]</scope>
    <source>
        <strain evidence="7">12FAK</strain>
    </source>
</reference>
<dbReference type="CDD" id="cd06575">
    <property type="entry name" value="PASTA_Pbp2x-like_2"/>
    <property type="match status" value="1"/>
</dbReference>
<evidence type="ECO:0000313" key="6">
    <source>
        <dbReference type="EMBL" id="BEQ16363.1"/>
    </source>
</evidence>
<dbReference type="Gene3D" id="3.90.1310.10">
    <property type="entry name" value="Penicillin-binding protein 2a (Domain 2)"/>
    <property type="match status" value="1"/>
</dbReference>
<evidence type="ECO:0000259" key="5">
    <source>
        <dbReference type="PROSITE" id="PS51178"/>
    </source>
</evidence>
<keyword evidence="7" id="KW-1185">Reference proteome</keyword>
<dbReference type="RefSeq" id="WP_338602082.1">
    <property type="nucleotide sequence ID" value="NZ_AP028679.1"/>
</dbReference>
<dbReference type="SMART" id="SM00740">
    <property type="entry name" value="PASTA"/>
    <property type="match status" value="1"/>
</dbReference>
<keyword evidence="2" id="KW-0645">Protease</keyword>
<keyword evidence="2" id="KW-0378">Hydrolase</keyword>
<comment type="subcellular location">
    <subcellularLocation>
        <location evidence="1">Membrane</location>
    </subcellularLocation>
</comment>
<gene>
    <name evidence="6" type="primary">ftsI</name>
    <name evidence="6" type="ORF">FAK_34290</name>
</gene>